<dbReference type="Proteomes" id="UP000481327">
    <property type="component" value="Unassembled WGS sequence"/>
</dbReference>
<dbReference type="PRINTS" id="PR00696">
    <property type="entry name" value="RSOLVASERUVC"/>
</dbReference>
<dbReference type="RefSeq" id="WP_152577998.1">
    <property type="nucleotide sequence ID" value="NZ_JAATJI010000002.1"/>
</dbReference>
<dbReference type="InterPro" id="IPR002176">
    <property type="entry name" value="X-over_junc_endoDNase_RuvC"/>
</dbReference>
<dbReference type="EMBL" id="WIOL01000003">
    <property type="protein sequence ID" value="MQT17545.1"/>
    <property type="molecule type" value="Genomic_DNA"/>
</dbReference>
<feature type="active site" evidence="13">
    <location>
        <position position="139"/>
    </location>
</feature>
<accession>A0A7C9KX43</accession>
<comment type="subcellular location">
    <subcellularLocation>
        <location evidence="13">Cytoplasm</location>
    </subcellularLocation>
</comment>
<feature type="binding site" evidence="13">
    <location>
        <position position="7"/>
    </location>
    <ligand>
        <name>Mg(2+)</name>
        <dbReference type="ChEBI" id="CHEBI:18420"/>
        <label>1</label>
    </ligand>
</feature>
<dbReference type="FunFam" id="3.30.420.10:FF:000002">
    <property type="entry name" value="Crossover junction endodeoxyribonuclease RuvC"/>
    <property type="match status" value="1"/>
</dbReference>
<keyword evidence="10 13" id="KW-0233">DNA recombination</keyword>
<protein>
    <recommendedName>
        <fullName evidence="13 14">Crossover junction endodeoxyribonuclease RuvC</fullName>
        <ecNumber evidence="13 14">3.1.21.10</ecNumber>
    </recommendedName>
    <alternativeName>
        <fullName evidence="13">Holliday junction nuclease RuvC</fullName>
    </alternativeName>
    <alternativeName>
        <fullName evidence="13">Holliday junction resolvase RuvC</fullName>
    </alternativeName>
</protein>
<comment type="subunit">
    <text evidence="13">Homodimer which binds Holliday junction (HJ) DNA. The HJ becomes 2-fold symmetrical on binding to RuvC with unstacked arms; it has a different conformation from HJ DNA in complex with RuvA. In the full resolvosome a probable DNA-RuvA(4)-RuvB(12)-RuvC(2) complex forms which resolves the HJ.</text>
</comment>
<keyword evidence="2 13" id="KW-0963">Cytoplasm</keyword>
<dbReference type="CDD" id="cd16962">
    <property type="entry name" value="RuvC"/>
    <property type="match status" value="1"/>
</dbReference>
<dbReference type="SUPFAM" id="SSF53098">
    <property type="entry name" value="Ribonuclease H-like"/>
    <property type="match status" value="1"/>
</dbReference>
<keyword evidence="4 13" id="KW-0479">Metal-binding</keyword>
<keyword evidence="6 13" id="KW-0227">DNA damage</keyword>
<comment type="function">
    <text evidence="13">The RuvA-RuvB-RuvC complex processes Holliday junction (HJ) DNA during genetic recombination and DNA repair. Endonuclease that resolves HJ intermediates. Cleaves cruciform DNA by making single-stranded nicks across the HJ at symmetrical positions within the homologous arms, yielding a 5'-phosphate and a 3'-hydroxyl group; requires a central core of homology in the junction. The consensus cleavage sequence is 5'-(A/T)TT(C/G)-3'. Cleavage occurs on the 3'-side of the TT dinucleotide at the point of strand exchange. HJ branch migration catalyzed by RuvA-RuvB allows RuvC to scan DNA until it finds its consensus sequence, where it cleaves and resolves the cruciform DNA.</text>
</comment>
<dbReference type="GO" id="GO:0048476">
    <property type="term" value="C:Holliday junction resolvase complex"/>
    <property type="evidence" value="ECO:0007669"/>
    <property type="project" value="UniProtKB-UniRule"/>
</dbReference>
<evidence type="ECO:0000256" key="13">
    <source>
        <dbReference type="HAMAP-Rule" id="MF_00034"/>
    </source>
</evidence>
<dbReference type="GO" id="GO:0006281">
    <property type="term" value="P:DNA repair"/>
    <property type="evidence" value="ECO:0007669"/>
    <property type="project" value="UniProtKB-UniRule"/>
</dbReference>
<dbReference type="PROSITE" id="PS01321">
    <property type="entry name" value="RUVC"/>
    <property type="match status" value="1"/>
</dbReference>
<evidence type="ECO:0000313" key="16">
    <source>
        <dbReference type="Proteomes" id="UP000481327"/>
    </source>
</evidence>
<dbReference type="InterPro" id="IPR020563">
    <property type="entry name" value="X-over_junc_endoDNase_Mg_BS"/>
</dbReference>
<dbReference type="InterPro" id="IPR012337">
    <property type="entry name" value="RNaseH-like_sf"/>
</dbReference>
<evidence type="ECO:0000256" key="7">
    <source>
        <dbReference type="ARBA" id="ARBA00022801"/>
    </source>
</evidence>
<sequence length="163" mass="16491">MIVLGLDPGLAATGWGIIEATGNRLRHIGHGTVKTRPGEPLADRLAALYAGLESVIAAHGCAAAAIEEVFVNSNPQSTLKLGQARGVVMLAAARGGLPVTEYATRLVKKAIVGVGSADKLQVHAMVERLLPGTKVTGADAADALAVAIAHAHLAATARLQGAA</sequence>
<name>A0A7C9KX43_9SPHN</name>
<keyword evidence="9 13" id="KW-0238">DNA-binding</keyword>
<dbReference type="OrthoDB" id="9805499at2"/>
<feature type="active site" evidence="13">
    <location>
        <position position="67"/>
    </location>
</feature>
<evidence type="ECO:0000256" key="6">
    <source>
        <dbReference type="ARBA" id="ARBA00022763"/>
    </source>
</evidence>
<dbReference type="HAMAP" id="MF_00034">
    <property type="entry name" value="RuvC"/>
    <property type="match status" value="1"/>
</dbReference>
<dbReference type="GO" id="GO:0006310">
    <property type="term" value="P:DNA recombination"/>
    <property type="evidence" value="ECO:0007669"/>
    <property type="project" value="UniProtKB-UniRule"/>
</dbReference>
<evidence type="ECO:0000256" key="14">
    <source>
        <dbReference type="NCBIfam" id="TIGR00228"/>
    </source>
</evidence>
<keyword evidence="7 13" id="KW-0378">Hydrolase</keyword>
<dbReference type="PANTHER" id="PTHR30194:SF3">
    <property type="entry name" value="CROSSOVER JUNCTION ENDODEOXYRIBONUCLEASE RUVC"/>
    <property type="match status" value="1"/>
</dbReference>
<evidence type="ECO:0000256" key="1">
    <source>
        <dbReference type="ARBA" id="ARBA00009518"/>
    </source>
</evidence>
<keyword evidence="16" id="KW-1185">Reference proteome</keyword>
<dbReference type="GO" id="GO:0008821">
    <property type="term" value="F:crossover junction DNA endonuclease activity"/>
    <property type="evidence" value="ECO:0007669"/>
    <property type="project" value="UniProtKB-UniRule"/>
</dbReference>
<keyword evidence="5 13" id="KW-0255">Endonuclease</keyword>
<feature type="binding site" evidence="13">
    <location>
        <position position="139"/>
    </location>
    <ligand>
        <name>Mg(2+)</name>
        <dbReference type="ChEBI" id="CHEBI:18420"/>
        <label>1</label>
    </ligand>
</feature>
<evidence type="ECO:0000256" key="5">
    <source>
        <dbReference type="ARBA" id="ARBA00022759"/>
    </source>
</evidence>
<feature type="active site" evidence="13">
    <location>
        <position position="7"/>
    </location>
</feature>
<dbReference type="Gene3D" id="3.30.420.10">
    <property type="entry name" value="Ribonuclease H-like superfamily/Ribonuclease H"/>
    <property type="match status" value="1"/>
</dbReference>
<dbReference type="GO" id="GO:0003677">
    <property type="term" value="F:DNA binding"/>
    <property type="evidence" value="ECO:0007669"/>
    <property type="project" value="UniProtKB-KW"/>
</dbReference>
<evidence type="ECO:0000256" key="8">
    <source>
        <dbReference type="ARBA" id="ARBA00022842"/>
    </source>
</evidence>
<dbReference type="AlphaFoldDB" id="A0A7C9KX43"/>
<organism evidence="15 16">
    <name type="scientific">Sandarakinorhabdus fusca</name>
    <dbReference type="NCBI Taxonomy" id="1439888"/>
    <lineage>
        <taxon>Bacteria</taxon>
        <taxon>Pseudomonadati</taxon>
        <taxon>Pseudomonadota</taxon>
        <taxon>Alphaproteobacteria</taxon>
        <taxon>Sphingomonadales</taxon>
        <taxon>Sphingosinicellaceae</taxon>
        <taxon>Sandarakinorhabdus</taxon>
    </lineage>
</organism>
<comment type="caution">
    <text evidence="15">The sequence shown here is derived from an EMBL/GenBank/DDBJ whole genome shotgun (WGS) entry which is preliminary data.</text>
</comment>
<evidence type="ECO:0000256" key="9">
    <source>
        <dbReference type="ARBA" id="ARBA00023125"/>
    </source>
</evidence>
<evidence type="ECO:0000313" key="15">
    <source>
        <dbReference type="EMBL" id="MQT17545.1"/>
    </source>
</evidence>
<evidence type="ECO:0000256" key="3">
    <source>
        <dbReference type="ARBA" id="ARBA00022722"/>
    </source>
</evidence>
<gene>
    <name evidence="13 15" type="primary">ruvC</name>
    <name evidence="15" type="ORF">F3168_09755</name>
</gene>
<dbReference type="GO" id="GO:0000287">
    <property type="term" value="F:magnesium ion binding"/>
    <property type="evidence" value="ECO:0007669"/>
    <property type="project" value="UniProtKB-UniRule"/>
</dbReference>
<comment type="cofactor">
    <cofactor evidence="13">
        <name>Mg(2+)</name>
        <dbReference type="ChEBI" id="CHEBI:18420"/>
    </cofactor>
    <text evidence="13">Binds 2 Mg(2+) ion per subunit.</text>
</comment>
<keyword evidence="8 13" id="KW-0460">Magnesium</keyword>
<dbReference type="EC" id="3.1.21.10" evidence="13 14"/>
<dbReference type="InterPro" id="IPR036397">
    <property type="entry name" value="RNaseH_sf"/>
</dbReference>
<evidence type="ECO:0000256" key="4">
    <source>
        <dbReference type="ARBA" id="ARBA00022723"/>
    </source>
</evidence>
<dbReference type="Pfam" id="PF02075">
    <property type="entry name" value="RuvC"/>
    <property type="match status" value="1"/>
</dbReference>
<dbReference type="GO" id="GO:0009432">
    <property type="term" value="P:SOS response"/>
    <property type="evidence" value="ECO:0007669"/>
    <property type="project" value="UniProtKB-ARBA"/>
</dbReference>
<dbReference type="PANTHER" id="PTHR30194">
    <property type="entry name" value="CROSSOVER JUNCTION ENDODEOXYRIBONUCLEASE RUVC"/>
    <property type="match status" value="1"/>
</dbReference>
<keyword evidence="11 13" id="KW-0234">DNA repair</keyword>
<feature type="binding site" evidence="13">
    <location>
        <position position="67"/>
    </location>
    <ligand>
        <name>Mg(2+)</name>
        <dbReference type="ChEBI" id="CHEBI:18420"/>
        <label>2</label>
    </ligand>
</feature>
<evidence type="ECO:0000256" key="11">
    <source>
        <dbReference type="ARBA" id="ARBA00023204"/>
    </source>
</evidence>
<evidence type="ECO:0000256" key="12">
    <source>
        <dbReference type="ARBA" id="ARBA00029354"/>
    </source>
</evidence>
<comment type="similarity">
    <text evidence="1 13">Belongs to the RuvC family.</text>
</comment>
<proteinExistence type="inferred from homology"/>
<keyword evidence="3 13" id="KW-0540">Nuclease</keyword>
<reference evidence="15 16" key="1">
    <citation type="submission" date="2019-09" db="EMBL/GenBank/DDBJ databases">
        <title>Polymorphobacter sp. isolated from a lake in China.</title>
        <authorList>
            <person name="Liu Z."/>
        </authorList>
    </citation>
    <scope>NUCLEOTIDE SEQUENCE [LARGE SCALE GENOMIC DNA]</scope>
    <source>
        <strain evidence="15 16">D40P</strain>
    </source>
</reference>
<comment type="catalytic activity">
    <reaction evidence="12 13">
        <text>Endonucleolytic cleavage at a junction such as a reciprocal single-stranded crossover between two homologous DNA duplexes (Holliday junction).</text>
        <dbReference type="EC" id="3.1.21.10"/>
    </reaction>
</comment>
<dbReference type="NCBIfam" id="TIGR00228">
    <property type="entry name" value="ruvC"/>
    <property type="match status" value="1"/>
</dbReference>
<evidence type="ECO:0000256" key="2">
    <source>
        <dbReference type="ARBA" id="ARBA00022490"/>
    </source>
</evidence>
<evidence type="ECO:0000256" key="10">
    <source>
        <dbReference type="ARBA" id="ARBA00023172"/>
    </source>
</evidence>
<dbReference type="GO" id="GO:0005737">
    <property type="term" value="C:cytoplasm"/>
    <property type="evidence" value="ECO:0007669"/>
    <property type="project" value="UniProtKB-SubCell"/>
</dbReference>